<dbReference type="EMBL" id="CP012040">
    <property type="protein sequence ID" value="AKP50575.1"/>
    <property type="molecule type" value="Genomic_DNA"/>
</dbReference>
<proteinExistence type="predicted"/>
<evidence type="ECO:0000313" key="2">
    <source>
        <dbReference type="EMBL" id="AKP50575.1"/>
    </source>
</evidence>
<keyword evidence="3" id="KW-1185">Reference proteome</keyword>
<dbReference type="STRING" id="320787.CA2015_1126"/>
<gene>
    <name evidence="2" type="ORF">CA2015_1126</name>
</gene>
<keyword evidence="1" id="KW-0472">Membrane</keyword>
<dbReference type="KEGG" id="camu:CA2015_1126"/>
<protein>
    <submittedName>
        <fullName evidence="2">Uncharacterized protein</fullName>
    </submittedName>
</protein>
<name>A0A0H4PBT3_9BACT</name>
<reference evidence="2 3" key="1">
    <citation type="submission" date="2015-07" db="EMBL/GenBank/DDBJ databases">
        <authorList>
            <person name="Kim K.M."/>
        </authorList>
    </citation>
    <scope>NUCLEOTIDE SEQUENCE [LARGE SCALE GENOMIC DNA]</scope>
    <source>
        <strain evidence="2 3">KCTC 12363</strain>
    </source>
</reference>
<keyword evidence="1" id="KW-1133">Transmembrane helix</keyword>
<dbReference type="Proteomes" id="UP000036520">
    <property type="component" value="Chromosome"/>
</dbReference>
<feature type="transmembrane region" description="Helical" evidence="1">
    <location>
        <begin position="12"/>
        <end position="33"/>
    </location>
</feature>
<organism evidence="2 3">
    <name type="scientific">Cyclobacterium amurskyense</name>
    <dbReference type="NCBI Taxonomy" id="320787"/>
    <lineage>
        <taxon>Bacteria</taxon>
        <taxon>Pseudomonadati</taxon>
        <taxon>Bacteroidota</taxon>
        <taxon>Cytophagia</taxon>
        <taxon>Cytophagales</taxon>
        <taxon>Cyclobacteriaceae</taxon>
        <taxon>Cyclobacterium</taxon>
    </lineage>
</organism>
<dbReference type="AlphaFoldDB" id="A0A0H4PBT3"/>
<keyword evidence="1" id="KW-0812">Transmembrane</keyword>
<sequence>MKDSKTILELVKTPLSFMVFFLLLVESFFGFLITNNDDSSERAILIWSSILFFGVTLLAILLLAVIKPEALSGNKKWTERFAHKLITDIYDGLDGYLSNLPNDIEYKEAWLTTSDVLKNTYVEDKEFVVFCQTMSKELDKKTEIRKKWEKYSKT</sequence>
<dbReference type="OrthoDB" id="9936206at2"/>
<evidence type="ECO:0000313" key="3">
    <source>
        <dbReference type="Proteomes" id="UP000036520"/>
    </source>
</evidence>
<accession>A0A0H4PBT3</accession>
<feature type="transmembrane region" description="Helical" evidence="1">
    <location>
        <begin position="45"/>
        <end position="66"/>
    </location>
</feature>
<dbReference type="RefSeq" id="WP_048641006.1">
    <property type="nucleotide sequence ID" value="NZ_CP012040.1"/>
</dbReference>
<evidence type="ECO:0000256" key="1">
    <source>
        <dbReference type="SAM" id="Phobius"/>
    </source>
</evidence>